<evidence type="ECO:0000313" key="10">
    <source>
        <dbReference type="Proteomes" id="UP000265520"/>
    </source>
</evidence>
<dbReference type="InterPro" id="IPR005150">
    <property type="entry name" value="Cellulose_synth"/>
</dbReference>
<dbReference type="PANTHER" id="PTHR13301">
    <property type="entry name" value="X-BOX TRANSCRIPTION FACTOR-RELATED"/>
    <property type="match status" value="1"/>
</dbReference>
<evidence type="ECO:0000256" key="8">
    <source>
        <dbReference type="SAM" id="Phobius"/>
    </source>
</evidence>
<comment type="caution">
    <text evidence="9">The sequence shown here is derived from an EMBL/GenBank/DDBJ whole genome shotgun (WGS) entry which is preliminary data.</text>
</comment>
<evidence type="ECO:0000256" key="3">
    <source>
        <dbReference type="ARBA" id="ARBA00022679"/>
    </source>
</evidence>
<name>A0A392NSX6_9FABA</name>
<evidence type="ECO:0000256" key="1">
    <source>
        <dbReference type="ARBA" id="ARBA00004308"/>
    </source>
</evidence>
<reference evidence="9 10" key="1">
    <citation type="journal article" date="2018" name="Front. Plant Sci.">
        <title>Red Clover (Trifolium pratense) and Zigzag Clover (T. medium) - A Picture of Genomic Similarities and Differences.</title>
        <authorList>
            <person name="Dluhosova J."/>
            <person name="Istvanek J."/>
            <person name="Nedelnik J."/>
            <person name="Repkova J."/>
        </authorList>
    </citation>
    <scope>NUCLEOTIDE SEQUENCE [LARGE SCALE GENOMIC DNA]</scope>
    <source>
        <strain evidence="10">cv. 10/8</strain>
        <tissue evidence="9">Leaf</tissue>
    </source>
</reference>
<keyword evidence="3" id="KW-0808">Transferase</keyword>
<evidence type="ECO:0000256" key="4">
    <source>
        <dbReference type="ARBA" id="ARBA00022692"/>
    </source>
</evidence>
<dbReference type="Proteomes" id="UP000265520">
    <property type="component" value="Unassembled WGS sequence"/>
</dbReference>
<evidence type="ECO:0000256" key="7">
    <source>
        <dbReference type="ARBA" id="ARBA00023316"/>
    </source>
</evidence>
<keyword evidence="5 8" id="KW-1133">Transmembrane helix</keyword>
<dbReference type="GO" id="GO:0071555">
    <property type="term" value="P:cell wall organization"/>
    <property type="evidence" value="ECO:0007669"/>
    <property type="project" value="UniProtKB-KW"/>
</dbReference>
<organism evidence="9 10">
    <name type="scientific">Trifolium medium</name>
    <dbReference type="NCBI Taxonomy" id="97028"/>
    <lineage>
        <taxon>Eukaryota</taxon>
        <taxon>Viridiplantae</taxon>
        <taxon>Streptophyta</taxon>
        <taxon>Embryophyta</taxon>
        <taxon>Tracheophyta</taxon>
        <taxon>Spermatophyta</taxon>
        <taxon>Magnoliopsida</taxon>
        <taxon>eudicotyledons</taxon>
        <taxon>Gunneridae</taxon>
        <taxon>Pentapetalae</taxon>
        <taxon>rosids</taxon>
        <taxon>fabids</taxon>
        <taxon>Fabales</taxon>
        <taxon>Fabaceae</taxon>
        <taxon>Papilionoideae</taxon>
        <taxon>50 kb inversion clade</taxon>
        <taxon>NPAAA clade</taxon>
        <taxon>Hologalegina</taxon>
        <taxon>IRL clade</taxon>
        <taxon>Trifolieae</taxon>
        <taxon>Trifolium</taxon>
    </lineage>
</organism>
<dbReference type="EMBL" id="LXQA010049412">
    <property type="protein sequence ID" value="MCI02532.1"/>
    <property type="molecule type" value="Genomic_DNA"/>
</dbReference>
<keyword evidence="6 8" id="KW-0472">Membrane</keyword>
<keyword evidence="7" id="KW-0961">Cell wall biogenesis/degradation</keyword>
<keyword evidence="10" id="KW-1185">Reference proteome</keyword>
<sequence length="140" mass="15292">KLAEKILIQQFGSSKEFIKSATQAIEESDHSTNGISSSNFIEEAIQVSNCGYEYGTCWGKKMGWVYGSITEDVPTGLNIHRKGWRSEPITPDPTAFMGCAPGGLLTTMIQQKRWGSGQACLIFGLPIGVCVLSLKFLMQP</sequence>
<protein>
    <submittedName>
        <fullName evidence="9">Cellulose synthase-like protein H1-like</fullName>
    </submittedName>
</protein>
<dbReference type="GO" id="GO:0016020">
    <property type="term" value="C:membrane"/>
    <property type="evidence" value="ECO:0007669"/>
    <property type="project" value="InterPro"/>
</dbReference>
<keyword evidence="4 8" id="KW-0812">Transmembrane</keyword>
<accession>A0A392NSX6</accession>
<keyword evidence="2" id="KW-0328">Glycosyltransferase</keyword>
<feature type="non-terminal residue" evidence="9">
    <location>
        <position position="1"/>
    </location>
</feature>
<dbReference type="GO" id="GO:0016760">
    <property type="term" value="F:cellulose synthase (UDP-forming) activity"/>
    <property type="evidence" value="ECO:0007669"/>
    <property type="project" value="InterPro"/>
</dbReference>
<dbReference type="GO" id="GO:0030244">
    <property type="term" value="P:cellulose biosynthetic process"/>
    <property type="evidence" value="ECO:0007669"/>
    <property type="project" value="InterPro"/>
</dbReference>
<dbReference type="GO" id="GO:0012505">
    <property type="term" value="C:endomembrane system"/>
    <property type="evidence" value="ECO:0007669"/>
    <property type="project" value="UniProtKB-SubCell"/>
</dbReference>
<dbReference type="AlphaFoldDB" id="A0A392NSX6"/>
<comment type="subcellular location">
    <subcellularLocation>
        <location evidence="1">Endomembrane system</location>
    </subcellularLocation>
</comment>
<feature type="transmembrane region" description="Helical" evidence="8">
    <location>
        <begin position="119"/>
        <end position="138"/>
    </location>
</feature>
<evidence type="ECO:0000256" key="5">
    <source>
        <dbReference type="ARBA" id="ARBA00022989"/>
    </source>
</evidence>
<evidence type="ECO:0000313" key="9">
    <source>
        <dbReference type="EMBL" id="MCI02532.1"/>
    </source>
</evidence>
<dbReference type="Pfam" id="PF03552">
    <property type="entry name" value="Cellulose_synt"/>
    <property type="match status" value="1"/>
</dbReference>
<evidence type="ECO:0000256" key="6">
    <source>
        <dbReference type="ARBA" id="ARBA00023136"/>
    </source>
</evidence>
<evidence type="ECO:0000256" key="2">
    <source>
        <dbReference type="ARBA" id="ARBA00022676"/>
    </source>
</evidence>
<proteinExistence type="predicted"/>